<reference evidence="1 2" key="1">
    <citation type="submission" date="2016-11" db="EMBL/GenBank/DDBJ databases">
        <authorList>
            <person name="Jaros S."/>
            <person name="Januszkiewicz K."/>
            <person name="Wedrychowicz H."/>
        </authorList>
    </citation>
    <scope>NUCLEOTIDE SEQUENCE [LARGE SCALE GENOMIC DNA]</scope>
    <source>
        <strain evidence="1 2">DSM 18119</strain>
    </source>
</reference>
<evidence type="ECO:0000313" key="2">
    <source>
        <dbReference type="Proteomes" id="UP000184048"/>
    </source>
</evidence>
<keyword evidence="2" id="KW-1185">Reference proteome</keyword>
<accession>A0A1M5FRS6</accession>
<dbReference type="EMBL" id="FQUU01000024">
    <property type="protein sequence ID" value="SHF94257.1"/>
    <property type="molecule type" value="Genomic_DNA"/>
</dbReference>
<dbReference type="OrthoDB" id="9780724at2"/>
<dbReference type="STRING" id="1121884.SAMN02745131_03925"/>
<name>A0A1M5FRS6_9BACT</name>
<organism evidence="1 2">
    <name type="scientific">Flavisolibacter ginsengisoli DSM 18119</name>
    <dbReference type="NCBI Taxonomy" id="1121884"/>
    <lineage>
        <taxon>Bacteria</taxon>
        <taxon>Pseudomonadati</taxon>
        <taxon>Bacteroidota</taxon>
        <taxon>Chitinophagia</taxon>
        <taxon>Chitinophagales</taxon>
        <taxon>Chitinophagaceae</taxon>
        <taxon>Flavisolibacter</taxon>
    </lineage>
</organism>
<protein>
    <recommendedName>
        <fullName evidence="3">Reverse transcriptase (RNA-dependent DNA polymerase)</fullName>
    </recommendedName>
</protein>
<dbReference type="SUPFAM" id="SSF56317">
    <property type="entry name" value="Carbon-nitrogen hydrolase"/>
    <property type="match status" value="1"/>
</dbReference>
<gene>
    <name evidence="1" type="ORF">SAMN02745131_03925</name>
</gene>
<evidence type="ECO:0008006" key="3">
    <source>
        <dbReference type="Google" id="ProtNLM"/>
    </source>
</evidence>
<sequence length="1104" mass="129986">MSFELHQIREAYIKLKSYIYFDSTDLLLRRKLVEFETNTIKDDILSLIKGGPRPYLNKISFKKLKISESVDKKLESIKDALNEYHEDQSFFDYFLAQITVLFYPKSIEQRNIDENFITNKRIESSYKVDRVNAFIDAPLELHILSVLWIMEYGVHYDAVLDDSCLGNRLLLNKSKDKVVQGSSLFKPYFKQYQKWRDDSVKAAQSLLKDNRNALFLNLDIQDYFHSVRIPTTKLYNNNKAGVLQHLSNLEEIFLKIHTIYSEKVGKKYEVPYEFFKSLKKDNSNNLSEIILPIGLLSSYVLANDFLKDFDTRIFQLIKPAYYGRYVDDILIVIADPKPDYHKTEKDEDFKFSFKKYKNKINRAKKRNEKVSFSEESLTQLEEYVLQNFSVVIKLIDTPPFIQKETNKDKHVQKSFKLCGYDSLYCQSAKSLLYFFDSEESDLVIDKLKKELDEKTSEFRDFPEEDHNEESFEESAYYLQYDGSDGKIRTLKDYKENRYGLTVYLANKIFSALRHERQISDEEGKQVLKFFRGSNCINFYRLWEKIFTYFLVNRQAKTYVDFYLHCLIEIQKLVNVNKKNKVQDSLIKETMTNYLDCAHELALSLNPKFIKDTQEAFIHFEFQLRKIESTLPFFFSLSFEPTKSNSFWVYRFRQTNMIRHHYVIHPLLNYTRKSKKGMIDLTSLNFSFQDYYLDQELLNNSPRAVKFWECCLAIALEKLSKFEKRSGIYEDGRIITNVLGITDVVSKDTFKEDEHTDEFYLDAAFELYKQINQNHIPSYKFDEEDFREQFYKRSSQSVHYDKIKPLKVQEIRVSSGKSKLAEPSISFANTEVKEDNILKSLRGIPNLGLERYQQLSEILKSARVARSNILIFPEFFIPINLLSSLVRYSEKNSVLTITGLEHVTVDFTVFNFIVTILPVEVGGIRDAVVVFRLKNHYAHAEEALIEGNHFAIPKPSPYRYDIFNWRNIYFSSYYCFELANSLHRSLMKGKIDLLIGVEWNRDTPYFSNIVETGSRDLHTYVAQVNTSQYGDTRLTQPVETARKDILRLKGGTNDTILVAKININRLREFQRQKFSLTHSVGEFKPLPPDFLLQDVLRRMRNESIL</sequence>
<dbReference type="InterPro" id="IPR036526">
    <property type="entry name" value="C-N_Hydrolase_sf"/>
</dbReference>
<dbReference type="AlphaFoldDB" id="A0A1M5FRS6"/>
<evidence type="ECO:0000313" key="1">
    <source>
        <dbReference type="EMBL" id="SHF94257.1"/>
    </source>
</evidence>
<dbReference type="Proteomes" id="UP000184048">
    <property type="component" value="Unassembled WGS sequence"/>
</dbReference>
<proteinExistence type="predicted"/>
<dbReference type="RefSeq" id="WP_072837041.1">
    <property type="nucleotide sequence ID" value="NZ_FQUU01000024.1"/>
</dbReference>